<gene>
    <name evidence="8" type="primary">lepB</name>
    <name evidence="8" type="ORF">ACFOZ4_28775</name>
</gene>
<protein>
    <recommendedName>
        <fullName evidence="4 6">Signal peptidase I</fullName>
        <ecNumber evidence="4 6">3.4.21.89</ecNumber>
    </recommendedName>
</protein>
<dbReference type="InterPro" id="IPR019533">
    <property type="entry name" value="Peptidase_S26"/>
</dbReference>
<dbReference type="NCBIfam" id="TIGR02227">
    <property type="entry name" value="sigpep_I_bact"/>
    <property type="match status" value="1"/>
</dbReference>
<comment type="similarity">
    <text evidence="3 6">Belongs to the peptidase S26 family.</text>
</comment>
<dbReference type="CDD" id="cd06530">
    <property type="entry name" value="S26_SPase_I"/>
    <property type="match status" value="1"/>
</dbReference>
<dbReference type="PROSITE" id="PS00761">
    <property type="entry name" value="SPASE_I_3"/>
    <property type="match status" value="1"/>
</dbReference>
<organism evidence="8 9">
    <name type="scientific">Hamadaea flava</name>
    <dbReference type="NCBI Taxonomy" id="1742688"/>
    <lineage>
        <taxon>Bacteria</taxon>
        <taxon>Bacillati</taxon>
        <taxon>Actinomycetota</taxon>
        <taxon>Actinomycetes</taxon>
        <taxon>Micromonosporales</taxon>
        <taxon>Micromonosporaceae</taxon>
        <taxon>Hamadaea</taxon>
    </lineage>
</organism>
<dbReference type="SUPFAM" id="SSF51306">
    <property type="entry name" value="LexA/Signal peptidase"/>
    <property type="match status" value="1"/>
</dbReference>
<sequence>MTYAPVTTPVVPPRRGLSTGAVVGIVAGGLTLILVVVAAVVLGSSVFGADTMQLKATGISMEPAIRAGQTVTAEKVAAGKYRPKRGDIIAFPAPASWLSSDTNQTIMKRVIGLPGDRLSCCDSTGRWLVGGQPLAEPYLKTPGTERPFDIVVPDGRLWVMGDNRENSNDSRRMFIVSNDIGMATIPVTVVTALVQQ</sequence>
<dbReference type="InterPro" id="IPR019758">
    <property type="entry name" value="Pept_S26A_signal_pept_1_CS"/>
</dbReference>
<keyword evidence="6" id="KW-1133">Transmembrane helix</keyword>
<dbReference type="EC" id="3.4.21.89" evidence="4 6"/>
<dbReference type="Gene3D" id="2.10.109.10">
    <property type="entry name" value="Umud Fragment, subunit A"/>
    <property type="match status" value="1"/>
</dbReference>
<keyword evidence="5 6" id="KW-0378">Hydrolase</keyword>
<keyword evidence="6" id="KW-0812">Transmembrane</keyword>
<dbReference type="PANTHER" id="PTHR43390:SF1">
    <property type="entry name" value="CHLOROPLAST PROCESSING PEPTIDASE"/>
    <property type="match status" value="1"/>
</dbReference>
<evidence type="ECO:0000313" key="9">
    <source>
        <dbReference type="Proteomes" id="UP001595816"/>
    </source>
</evidence>
<evidence type="ECO:0000256" key="3">
    <source>
        <dbReference type="ARBA" id="ARBA00009370"/>
    </source>
</evidence>
<proteinExistence type="inferred from homology"/>
<feature type="transmembrane region" description="Helical" evidence="6">
    <location>
        <begin position="20"/>
        <end position="47"/>
    </location>
</feature>
<accession>A0ABV8LXV1</accession>
<feature type="domain" description="Peptidase S26" evidence="7">
    <location>
        <begin position="33"/>
        <end position="178"/>
    </location>
</feature>
<keyword evidence="6" id="KW-0472">Membrane</keyword>
<evidence type="ECO:0000256" key="1">
    <source>
        <dbReference type="ARBA" id="ARBA00000677"/>
    </source>
</evidence>
<evidence type="ECO:0000256" key="6">
    <source>
        <dbReference type="RuleBase" id="RU362042"/>
    </source>
</evidence>
<keyword evidence="6" id="KW-0645">Protease</keyword>
<name>A0ABV8LXV1_9ACTN</name>
<dbReference type="EMBL" id="JBHSAY010000015">
    <property type="protein sequence ID" value="MFC4134624.1"/>
    <property type="molecule type" value="Genomic_DNA"/>
</dbReference>
<reference evidence="9" key="1">
    <citation type="journal article" date="2019" name="Int. J. Syst. Evol. Microbiol.">
        <title>The Global Catalogue of Microorganisms (GCM) 10K type strain sequencing project: providing services to taxonomists for standard genome sequencing and annotation.</title>
        <authorList>
            <consortium name="The Broad Institute Genomics Platform"/>
            <consortium name="The Broad Institute Genome Sequencing Center for Infectious Disease"/>
            <person name="Wu L."/>
            <person name="Ma J."/>
        </authorList>
    </citation>
    <scope>NUCLEOTIDE SEQUENCE [LARGE SCALE GENOMIC DNA]</scope>
    <source>
        <strain evidence="9">CGMCC 4.7289</strain>
    </source>
</reference>
<evidence type="ECO:0000259" key="7">
    <source>
        <dbReference type="Pfam" id="PF10502"/>
    </source>
</evidence>
<keyword evidence="9" id="KW-1185">Reference proteome</keyword>
<dbReference type="GO" id="GO:0009003">
    <property type="term" value="F:signal peptidase activity"/>
    <property type="evidence" value="ECO:0007669"/>
    <property type="project" value="UniProtKB-EC"/>
</dbReference>
<dbReference type="RefSeq" id="WP_253761231.1">
    <property type="nucleotide sequence ID" value="NZ_JAMZDZ010000001.1"/>
</dbReference>
<dbReference type="PRINTS" id="PR00727">
    <property type="entry name" value="LEADERPTASE"/>
</dbReference>
<dbReference type="Pfam" id="PF10502">
    <property type="entry name" value="Peptidase_S26"/>
    <property type="match status" value="1"/>
</dbReference>
<evidence type="ECO:0000313" key="8">
    <source>
        <dbReference type="EMBL" id="MFC4134624.1"/>
    </source>
</evidence>
<comment type="catalytic activity">
    <reaction evidence="1 6">
        <text>Cleavage of hydrophobic, N-terminal signal or leader sequences from secreted and periplasmic proteins.</text>
        <dbReference type="EC" id="3.4.21.89"/>
    </reaction>
</comment>
<dbReference type="PANTHER" id="PTHR43390">
    <property type="entry name" value="SIGNAL PEPTIDASE I"/>
    <property type="match status" value="1"/>
</dbReference>
<evidence type="ECO:0000256" key="4">
    <source>
        <dbReference type="ARBA" id="ARBA00013208"/>
    </source>
</evidence>
<dbReference type="Proteomes" id="UP001595816">
    <property type="component" value="Unassembled WGS sequence"/>
</dbReference>
<evidence type="ECO:0000256" key="2">
    <source>
        <dbReference type="ARBA" id="ARBA00004401"/>
    </source>
</evidence>
<comment type="caution">
    <text evidence="8">The sequence shown here is derived from an EMBL/GenBank/DDBJ whole genome shotgun (WGS) entry which is preliminary data.</text>
</comment>
<dbReference type="InterPro" id="IPR036286">
    <property type="entry name" value="LexA/Signal_pep-like_sf"/>
</dbReference>
<dbReference type="InterPro" id="IPR000223">
    <property type="entry name" value="Pept_S26A_signal_pept_1"/>
</dbReference>
<evidence type="ECO:0000256" key="5">
    <source>
        <dbReference type="ARBA" id="ARBA00022801"/>
    </source>
</evidence>
<comment type="subcellular location">
    <subcellularLocation>
        <location evidence="2">Cell membrane</location>
        <topology evidence="2">Single-pass type II membrane protein</topology>
    </subcellularLocation>
    <subcellularLocation>
        <location evidence="6">Membrane</location>
        <topology evidence="6">Single-pass type II membrane protein</topology>
    </subcellularLocation>
</comment>